<reference evidence="5" key="1">
    <citation type="journal article" date="2021" name="PeerJ">
        <title>Extensive microbial diversity within the chicken gut microbiome revealed by metagenomics and culture.</title>
        <authorList>
            <person name="Gilroy R."/>
            <person name="Ravi A."/>
            <person name="Getino M."/>
            <person name="Pursley I."/>
            <person name="Horton D.L."/>
            <person name="Alikhan N.F."/>
            <person name="Baker D."/>
            <person name="Gharbi K."/>
            <person name="Hall N."/>
            <person name="Watson M."/>
            <person name="Adriaenssens E.M."/>
            <person name="Foster-Nyarko E."/>
            <person name="Jarju S."/>
            <person name="Secka A."/>
            <person name="Antonio M."/>
            <person name="Oren A."/>
            <person name="Chaudhuri R.R."/>
            <person name="La Ragione R."/>
            <person name="Hildebrand F."/>
            <person name="Pallen M.J."/>
        </authorList>
    </citation>
    <scope>NUCLEOTIDE SEQUENCE</scope>
    <source>
        <strain evidence="5">CHK186-16707</strain>
    </source>
</reference>
<dbReference type="InterPro" id="IPR013751">
    <property type="entry name" value="ACP_syn_III_N"/>
</dbReference>
<feature type="domain" description="Beta-ketoacyl-[acyl-carrier-protein] synthase III C-terminal" evidence="3">
    <location>
        <begin position="190"/>
        <end position="277"/>
    </location>
</feature>
<accession>A0A9D2KMR8</accession>
<dbReference type="AlphaFoldDB" id="A0A9D2KMR8"/>
<dbReference type="SUPFAM" id="SSF53901">
    <property type="entry name" value="Thiolase-like"/>
    <property type="match status" value="1"/>
</dbReference>
<comment type="caution">
    <text evidence="5">The sequence shown here is derived from an EMBL/GenBank/DDBJ whole genome shotgun (WGS) entry which is preliminary data.</text>
</comment>
<dbReference type="CDD" id="cd00830">
    <property type="entry name" value="KAS_III"/>
    <property type="match status" value="1"/>
</dbReference>
<dbReference type="NCBIfam" id="NF006829">
    <property type="entry name" value="PRK09352.1"/>
    <property type="match status" value="1"/>
</dbReference>
<protein>
    <submittedName>
        <fullName evidence="5">Ketoacyl-ACP synthase III</fullName>
    </submittedName>
</protein>
<evidence type="ECO:0000256" key="1">
    <source>
        <dbReference type="ARBA" id="ARBA00022679"/>
    </source>
</evidence>
<dbReference type="PANTHER" id="PTHR34069">
    <property type="entry name" value="3-OXOACYL-[ACYL-CARRIER-PROTEIN] SYNTHASE 3"/>
    <property type="match status" value="1"/>
</dbReference>
<evidence type="ECO:0000313" key="5">
    <source>
        <dbReference type="EMBL" id="HJA08838.1"/>
    </source>
</evidence>
<keyword evidence="2" id="KW-0012">Acyltransferase</keyword>
<feature type="non-terminal residue" evidence="5">
    <location>
        <position position="1"/>
    </location>
</feature>
<dbReference type="EMBL" id="DXAN01000022">
    <property type="protein sequence ID" value="HJA08838.1"/>
    <property type="molecule type" value="Genomic_DNA"/>
</dbReference>
<dbReference type="Pfam" id="PF08541">
    <property type="entry name" value="ACP_syn_III_C"/>
    <property type="match status" value="1"/>
</dbReference>
<dbReference type="GO" id="GO:0044550">
    <property type="term" value="P:secondary metabolite biosynthetic process"/>
    <property type="evidence" value="ECO:0007669"/>
    <property type="project" value="TreeGrafter"/>
</dbReference>
<dbReference type="Gene3D" id="3.40.47.10">
    <property type="match status" value="1"/>
</dbReference>
<evidence type="ECO:0000259" key="4">
    <source>
        <dbReference type="Pfam" id="PF08545"/>
    </source>
</evidence>
<dbReference type="InterPro" id="IPR013747">
    <property type="entry name" value="ACP_syn_III_C"/>
</dbReference>
<evidence type="ECO:0000313" key="6">
    <source>
        <dbReference type="Proteomes" id="UP000824225"/>
    </source>
</evidence>
<proteinExistence type="predicted"/>
<organism evidence="5 6">
    <name type="scientific">Candidatus Mailhella merdigallinarum</name>
    <dbReference type="NCBI Taxonomy" id="2838658"/>
    <lineage>
        <taxon>Bacteria</taxon>
        <taxon>Pseudomonadati</taxon>
        <taxon>Thermodesulfobacteriota</taxon>
        <taxon>Desulfovibrionia</taxon>
        <taxon>Desulfovibrionales</taxon>
        <taxon>Desulfovibrionaceae</taxon>
        <taxon>Mailhella</taxon>
    </lineage>
</organism>
<evidence type="ECO:0000256" key="2">
    <source>
        <dbReference type="ARBA" id="ARBA00023315"/>
    </source>
</evidence>
<dbReference type="Pfam" id="PF08545">
    <property type="entry name" value="ACP_syn_III"/>
    <property type="match status" value="1"/>
</dbReference>
<dbReference type="InterPro" id="IPR016039">
    <property type="entry name" value="Thiolase-like"/>
</dbReference>
<name>A0A9D2KMR8_9BACT</name>
<dbReference type="GO" id="GO:0006633">
    <property type="term" value="P:fatty acid biosynthetic process"/>
    <property type="evidence" value="ECO:0007669"/>
    <property type="project" value="InterPro"/>
</dbReference>
<dbReference type="GO" id="GO:0004315">
    <property type="term" value="F:3-oxoacyl-[acyl-carrier-protein] synthase activity"/>
    <property type="evidence" value="ECO:0007669"/>
    <property type="project" value="InterPro"/>
</dbReference>
<keyword evidence="1" id="KW-0808">Transferase</keyword>
<dbReference type="Proteomes" id="UP000824225">
    <property type="component" value="Unassembled WGS sequence"/>
</dbReference>
<reference evidence="5" key="2">
    <citation type="submission" date="2021-04" db="EMBL/GenBank/DDBJ databases">
        <authorList>
            <person name="Gilroy R."/>
        </authorList>
    </citation>
    <scope>NUCLEOTIDE SEQUENCE</scope>
    <source>
        <strain evidence="5">CHK186-16707</strain>
    </source>
</reference>
<feature type="domain" description="Beta-ketoacyl-[acyl-carrier-protein] synthase III N-terminal" evidence="4">
    <location>
        <begin position="60"/>
        <end position="139"/>
    </location>
</feature>
<sequence>GAAAAAAAIRDAGLEAKDITHIFVATCTPDFLCPSVACLIADKLGLSSAQEPRCGAVMCFDFNGACSGFLYGLELARATLALHPDAVVLLVGAEALSRRMNFGDRSTCVLFGDGAGAVVLRGDGKGLWGVRDVSCCSDGSFHKLITVGGGTSMRVKPGEPVPDEFFISMQGREVFRHAVRCMTAESKKVLERNKLTVDDIDLFIAHQANLRIIEAVGSRLAMPEDKVFVNVHKFANTSAATLPVALDDARAQGRLKPGMRVLLTTFGGGMTWGAALLDEGNFSSK</sequence>
<evidence type="ECO:0000259" key="3">
    <source>
        <dbReference type="Pfam" id="PF08541"/>
    </source>
</evidence>
<dbReference type="PANTHER" id="PTHR34069:SF2">
    <property type="entry name" value="BETA-KETOACYL-[ACYL-CARRIER-PROTEIN] SYNTHASE III"/>
    <property type="match status" value="1"/>
</dbReference>
<gene>
    <name evidence="5" type="ORF">H9962_06590</name>
</gene>